<protein>
    <submittedName>
        <fullName evidence="2">Uncharacterized protein</fullName>
    </submittedName>
</protein>
<dbReference type="OrthoDB" id="3270417at2759"/>
<feature type="transmembrane region" description="Helical" evidence="1">
    <location>
        <begin position="126"/>
        <end position="155"/>
    </location>
</feature>
<evidence type="ECO:0000256" key="1">
    <source>
        <dbReference type="SAM" id="Phobius"/>
    </source>
</evidence>
<sequence>MAGNATESLLQIDNSPTYRAMMIALLLAALLCGVAAIQAILYFCVNKSEPMGHRIAVGSLWLLNSLHLCFFAHATFDYVLNQPRIGLVPYIWSFKVHLFAEVFILSATKVMYLIRIWKLRKLTTAWVPIALAFPLILEFVLGTLLAANIASLSFIHELINAPFEWAGYVFMSLTSATDILIGGVLVYALAKSGSNLNWTNSSWTMLSAYLLNTGIITGIFSLMTLISFSTGNVWSTVFIISQLFLPQREIPSFQSIVSLLLTMRSISVYVNCFLSMMNASFYFQTKTPIRQFSFPYFPTSSSLSEDRFEIPILNEHREGRGLRSYTSTSLGSTMMWDQDSPTGKKPENDFTINEVGLPLFTQDTKVKEEPPKKKVPMRIQVLTTKEEHSTVIPMHRYNK</sequence>
<accession>A0A8H5GG96</accession>
<feature type="transmembrane region" description="Helical" evidence="1">
    <location>
        <begin position="202"/>
        <end position="220"/>
    </location>
</feature>
<comment type="caution">
    <text evidence="2">The sequence shown here is derived from an EMBL/GenBank/DDBJ whole genome shotgun (WGS) entry which is preliminary data.</text>
</comment>
<dbReference type="Proteomes" id="UP000559256">
    <property type="component" value="Unassembled WGS sequence"/>
</dbReference>
<keyword evidence="1" id="KW-1133">Transmembrane helix</keyword>
<proteinExistence type="predicted"/>
<organism evidence="2 3">
    <name type="scientific">Tetrapyrgos nigripes</name>
    <dbReference type="NCBI Taxonomy" id="182062"/>
    <lineage>
        <taxon>Eukaryota</taxon>
        <taxon>Fungi</taxon>
        <taxon>Dikarya</taxon>
        <taxon>Basidiomycota</taxon>
        <taxon>Agaricomycotina</taxon>
        <taxon>Agaricomycetes</taxon>
        <taxon>Agaricomycetidae</taxon>
        <taxon>Agaricales</taxon>
        <taxon>Marasmiineae</taxon>
        <taxon>Marasmiaceae</taxon>
        <taxon>Tetrapyrgos</taxon>
    </lineage>
</organism>
<keyword evidence="1" id="KW-0472">Membrane</keyword>
<evidence type="ECO:0000313" key="2">
    <source>
        <dbReference type="EMBL" id="KAF5364457.1"/>
    </source>
</evidence>
<gene>
    <name evidence="2" type="ORF">D9758_010698</name>
</gene>
<feature type="transmembrane region" description="Helical" evidence="1">
    <location>
        <begin position="167"/>
        <end position="190"/>
    </location>
</feature>
<keyword evidence="3" id="KW-1185">Reference proteome</keyword>
<name>A0A8H5GG96_9AGAR</name>
<dbReference type="AlphaFoldDB" id="A0A8H5GG96"/>
<feature type="transmembrane region" description="Helical" evidence="1">
    <location>
        <begin position="55"/>
        <end position="76"/>
    </location>
</feature>
<keyword evidence="1" id="KW-0812">Transmembrane</keyword>
<feature type="transmembrane region" description="Helical" evidence="1">
    <location>
        <begin position="96"/>
        <end position="114"/>
    </location>
</feature>
<feature type="transmembrane region" description="Helical" evidence="1">
    <location>
        <begin position="266"/>
        <end position="283"/>
    </location>
</feature>
<evidence type="ECO:0000313" key="3">
    <source>
        <dbReference type="Proteomes" id="UP000559256"/>
    </source>
</evidence>
<reference evidence="2 3" key="1">
    <citation type="journal article" date="2020" name="ISME J.">
        <title>Uncovering the hidden diversity of litter-decomposition mechanisms in mushroom-forming fungi.</title>
        <authorList>
            <person name="Floudas D."/>
            <person name="Bentzer J."/>
            <person name="Ahren D."/>
            <person name="Johansson T."/>
            <person name="Persson P."/>
            <person name="Tunlid A."/>
        </authorList>
    </citation>
    <scope>NUCLEOTIDE SEQUENCE [LARGE SCALE GENOMIC DNA]</scope>
    <source>
        <strain evidence="2 3">CBS 291.85</strain>
    </source>
</reference>
<dbReference type="EMBL" id="JAACJM010000033">
    <property type="protein sequence ID" value="KAF5364457.1"/>
    <property type="molecule type" value="Genomic_DNA"/>
</dbReference>
<feature type="transmembrane region" description="Helical" evidence="1">
    <location>
        <begin position="20"/>
        <end position="43"/>
    </location>
</feature>